<evidence type="ECO:0000313" key="2">
    <source>
        <dbReference type="EMBL" id="QZN97360.1"/>
    </source>
</evidence>
<dbReference type="Proteomes" id="UP000825886">
    <property type="component" value="Chromosome"/>
</dbReference>
<dbReference type="PANTHER" id="PTHR37829:SF3">
    <property type="entry name" value="PROTEIN JAYE-RELATED"/>
    <property type="match status" value="1"/>
</dbReference>
<feature type="domain" description="DNA circulation N-terminal" evidence="1">
    <location>
        <begin position="24"/>
        <end position="115"/>
    </location>
</feature>
<sequence length="467" mass="49572">MSVIPSLQSLVSTGGDSWDWTKNLQKASFRGVPFAVISADGSFGRRQAVHEYPYRDVPWIEDMGRSNRKITLRGFIVQSSKLYTASDVFKQRDSLIAACETGEAGTLVHPTLGEIIVSIPAGGLRLSESMEQGRMFSFTLSVIESGAKRFAITDAAKAKSSVTESWASVISKTATTYIATVKGALRTVTQAIKTIKATLSYWINSVTSLSNEVTNLGNVLSSTFGSERYGRYNSGSVGGNTSGVAATSTTEGDTTDYDGLVANKMATVVQDRAVIAATISALLATEEIDSLTDNTQQTIAAVMAAVPNVADLLRVFERLSATTDTTLYGDDQDTAIQTATLNYLNITCAATMAYVASTYTPTSRDDATAVLSRVSTALDVAAVTAADAGYIEVYQALLVLRTDITDVMRAAGADLAEVKTVTLPHPIPALTLSNQLYQDASRAGSLIKSANPVHPAFMPTTLKALTS</sequence>
<accession>A0ABX9AQB0</accession>
<gene>
    <name evidence="2" type="ORF">K6K13_08470</name>
</gene>
<evidence type="ECO:0000313" key="3">
    <source>
        <dbReference type="Proteomes" id="UP000825886"/>
    </source>
</evidence>
<dbReference type="Pfam" id="PF07157">
    <property type="entry name" value="DNA_circ_N"/>
    <property type="match status" value="1"/>
</dbReference>
<dbReference type="PANTHER" id="PTHR37829">
    <property type="entry name" value="PHAGE-LIKE ELEMENT PBSX PROTEIN XKDT"/>
    <property type="match status" value="1"/>
</dbReference>
<dbReference type="RefSeq" id="WP_222160401.1">
    <property type="nucleotide sequence ID" value="NZ_CP081864.1"/>
</dbReference>
<keyword evidence="3" id="KW-1185">Reference proteome</keyword>
<name>A0ABX9AQB0_9ENTR</name>
<reference evidence="2 3" key="1">
    <citation type="submission" date="2021-08" db="EMBL/GenBank/DDBJ databases">
        <title>Culture and genomic analysis of Symbiopectobacterium purcellii sp. nov. gen. nov., isolated from the leafhopper Empoasca decipiens.</title>
        <authorList>
            <person name="Nadal-Jimenez P."/>
            <person name="Siozios S."/>
            <person name="Halliday N."/>
            <person name="Camara M."/>
            <person name="Hurst G.D.D."/>
        </authorList>
    </citation>
    <scope>NUCLEOTIDE SEQUENCE [LARGE SCALE GENOMIC DNA]</scope>
    <source>
        <strain evidence="2 3">SyEd1</strain>
    </source>
</reference>
<dbReference type="EMBL" id="CP081864">
    <property type="protein sequence ID" value="QZN97360.1"/>
    <property type="molecule type" value="Genomic_DNA"/>
</dbReference>
<organism evidence="2 3">
    <name type="scientific">Symbiopectobacterium purcellii</name>
    <dbReference type="NCBI Taxonomy" id="2871826"/>
    <lineage>
        <taxon>Bacteria</taxon>
        <taxon>Pseudomonadati</taxon>
        <taxon>Pseudomonadota</taxon>
        <taxon>Gammaproteobacteria</taxon>
        <taxon>Enterobacterales</taxon>
        <taxon>Enterobacteriaceae</taxon>
    </lineage>
</organism>
<dbReference type="InterPro" id="IPR009826">
    <property type="entry name" value="DNA_circ_N"/>
</dbReference>
<dbReference type="InterPro" id="IPR052399">
    <property type="entry name" value="Phage_Baseplate_Assmbl_Protein"/>
</dbReference>
<proteinExistence type="predicted"/>
<evidence type="ECO:0000259" key="1">
    <source>
        <dbReference type="Pfam" id="PF07157"/>
    </source>
</evidence>
<protein>
    <submittedName>
        <fullName evidence="2">DNA circularization N-terminal domain-containing protein</fullName>
    </submittedName>
</protein>